<evidence type="ECO:0000313" key="5">
    <source>
        <dbReference type="Proteomes" id="UP001597068"/>
    </source>
</evidence>
<dbReference type="InterPro" id="IPR042490">
    <property type="entry name" value="Thio_Ohase/BAAT_N"/>
</dbReference>
<feature type="transmembrane region" description="Helical" evidence="1">
    <location>
        <begin position="121"/>
        <end position="142"/>
    </location>
</feature>
<feature type="transmembrane region" description="Helical" evidence="1">
    <location>
        <begin position="49"/>
        <end position="68"/>
    </location>
</feature>
<organism evidence="4 5">
    <name type="scientific">Williamsia deligens</name>
    <dbReference type="NCBI Taxonomy" id="321325"/>
    <lineage>
        <taxon>Bacteria</taxon>
        <taxon>Bacillati</taxon>
        <taxon>Actinomycetota</taxon>
        <taxon>Actinomycetes</taxon>
        <taxon>Mycobacteriales</taxon>
        <taxon>Nocardiaceae</taxon>
        <taxon>Williamsia</taxon>
    </lineage>
</organism>
<dbReference type="PANTHER" id="PTHR10824:SF4">
    <property type="entry name" value="ACYL-COENZYME A THIOESTERASE 1-LIKE"/>
    <property type="match status" value="1"/>
</dbReference>
<dbReference type="PANTHER" id="PTHR10824">
    <property type="entry name" value="ACYL-COENZYME A THIOESTERASE-RELATED"/>
    <property type="match status" value="1"/>
</dbReference>
<feature type="domain" description="Acyl-CoA thioester hydrolase/bile acid-CoA amino acid N-acetyltransferase" evidence="2">
    <location>
        <begin position="228"/>
        <end position="345"/>
    </location>
</feature>
<feature type="transmembrane region" description="Helical" evidence="1">
    <location>
        <begin position="80"/>
        <end position="100"/>
    </location>
</feature>
<accession>A0ABW3G7B0</accession>
<dbReference type="EMBL" id="JBHTIL010000001">
    <property type="protein sequence ID" value="MFD0926068.1"/>
    <property type="molecule type" value="Genomic_DNA"/>
</dbReference>
<feature type="transmembrane region" description="Helical" evidence="1">
    <location>
        <begin position="162"/>
        <end position="182"/>
    </location>
</feature>
<feature type="domain" description="BAAT/Acyl-CoA thioester hydrolase C-terminal" evidence="3">
    <location>
        <begin position="565"/>
        <end position="651"/>
    </location>
</feature>
<keyword evidence="1" id="KW-1133">Transmembrane helix</keyword>
<keyword evidence="5" id="KW-1185">Reference proteome</keyword>
<proteinExistence type="predicted"/>
<dbReference type="InterPro" id="IPR006862">
    <property type="entry name" value="Thio_Ohase/aa_AcTrfase"/>
</dbReference>
<dbReference type="Pfam" id="PF08840">
    <property type="entry name" value="BAAT_C"/>
    <property type="match status" value="1"/>
</dbReference>
<reference evidence="5" key="1">
    <citation type="journal article" date="2019" name="Int. J. Syst. Evol. Microbiol.">
        <title>The Global Catalogue of Microorganisms (GCM) 10K type strain sequencing project: providing services to taxonomists for standard genome sequencing and annotation.</title>
        <authorList>
            <consortium name="The Broad Institute Genomics Platform"/>
            <consortium name="The Broad Institute Genome Sequencing Center for Infectious Disease"/>
            <person name="Wu L."/>
            <person name="Ma J."/>
        </authorList>
    </citation>
    <scope>NUCLEOTIDE SEQUENCE [LARGE SCALE GENOMIC DNA]</scope>
    <source>
        <strain evidence="5">CCUG 50873</strain>
    </source>
</reference>
<evidence type="ECO:0000259" key="3">
    <source>
        <dbReference type="Pfam" id="PF08840"/>
    </source>
</evidence>
<dbReference type="Proteomes" id="UP001597068">
    <property type="component" value="Unassembled WGS sequence"/>
</dbReference>
<evidence type="ECO:0000256" key="1">
    <source>
        <dbReference type="SAM" id="Phobius"/>
    </source>
</evidence>
<dbReference type="Gene3D" id="3.40.50.1820">
    <property type="entry name" value="alpha/beta hydrolase"/>
    <property type="match status" value="1"/>
</dbReference>
<dbReference type="Pfam" id="PF04775">
    <property type="entry name" value="Bile_Hydr_Trans"/>
    <property type="match status" value="1"/>
</dbReference>
<dbReference type="InterPro" id="IPR014940">
    <property type="entry name" value="BAAT_C"/>
</dbReference>
<name>A0ABW3G7B0_9NOCA</name>
<sequence>MSFVLGFAPWILFWVLVGNTGFVVAVACATGVALLATTVTRASGRRWRSLDVGTAVVFVVLLIAAIALDDSVLERWLQPVGNLGLFLVALVGVLVGRPFVREYAADAVDDVTARTDGFRAVTLAMTWMWVGAFAVMTAVSFVPPIVDGSATVRDADRPLSVVCYWVIPFVVLGVAGAVSGAFPPWFDRQSAKVAARAAPATPVDQPAAPPDIADDTVTLELPVATRHDEPFVVTVAGLDPDTDVDLECTGVDLVGRRWASHARFTPTSDGTVDTGRDAPRDGDWSVADPAAPIWAMRPEPGGEMFVPPADAWTVTVTVRRDGQDVVRRSVSRSHADDDVRVEDVELGGRAAVVARPDGDRPPAGWPVVVCFGGSEGGVDSQRSTVAMLASHGRLAVAVSWVDEPTAPDEATVVDIPLERFTRAITEACALDDVNPLSVVCVGISRGAEGLVAAVAMAGSAIRETVLSGLVLVSPSSVSWQAVGPDGDIPDTSSWRWSGVPVPAVPVPTGRLMPQLVAEAATVGRDIDRGRPSLLRLWPAYAAGLDAAIVATPLPDGPSLGSDVPVPVLCIAGADDALWPSARMAHTLVQARHSDDDRLVVVPGAGHLIRFGEFPTAAQWTGGIAFGGDRVGQALAQRTARGEVLEFLARILD</sequence>
<evidence type="ECO:0000313" key="4">
    <source>
        <dbReference type="EMBL" id="MFD0926068.1"/>
    </source>
</evidence>
<gene>
    <name evidence="4" type="ORF">ACFQ04_09995</name>
</gene>
<dbReference type="RefSeq" id="WP_253646030.1">
    <property type="nucleotide sequence ID" value="NZ_BAAAMO010000002.1"/>
</dbReference>
<dbReference type="Gene3D" id="2.60.40.2240">
    <property type="entry name" value="Acyl-CoA thioester hydrolase/BAAT N-terminal domain"/>
    <property type="match status" value="1"/>
</dbReference>
<keyword evidence="1" id="KW-0812">Transmembrane</keyword>
<protein>
    <submittedName>
        <fullName evidence="4">Acyl-CoA thioesterase/BAAT N-terminal domain-containing protein</fullName>
    </submittedName>
</protein>
<feature type="transmembrane region" description="Helical" evidence="1">
    <location>
        <begin position="12"/>
        <end position="37"/>
    </location>
</feature>
<dbReference type="InterPro" id="IPR029058">
    <property type="entry name" value="AB_hydrolase_fold"/>
</dbReference>
<evidence type="ECO:0000259" key="2">
    <source>
        <dbReference type="Pfam" id="PF04775"/>
    </source>
</evidence>
<dbReference type="SUPFAM" id="SSF53474">
    <property type="entry name" value="alpha/beta-Hydrolases"/>
    <property type="match status" value="1"/>
</dbReference>
<comment type="caution">
    <text evidence="4">The sequence shown here is derived from an EMBL/GenBank/DDBJ whole genome shotgun (WGS) entry which is preliminary data.</text>
</comment>
<keyword evidence="1" id="KW-0472">Membrane</keyword>